<dbReference type="SUPFAM" id="SSF52266">
    <property type="entry name" value="SGNH hydrolase"/>
    <property type="match status" value="1"/>
</dbReference>
<dbReference type="InterPro" id="IPR032616">
    <property type="entry name" value="DUF4886"/>
</dbReference>
<accession>A0A1H9U3E3</accession>
<dbReference type="Proteomes" id="UP000182584">
    <property type="component" value="Unassembled WGS sequence"/>
</dbReference>
<organism evidence="2 3">
    <name type="scientific">Butyrivibrio fibrisolvens</name>
    <dbReference type="NCBI Taxonomy" id="831"/>
    <lineage>
        <taxon>Bacteria</taxon>
        <taxon>Bacillati</taxon>
        <taxon>Bacillota</taxon>
        <taxon>Clostridia</taxon>
        <taxon>Lachnospirales</taxon>
        <taxon>Lachnospiraceae</taxon>
        <taxon>Butyrivibrio</taxon>
    </lineage>
</organism>
<evidence type="ECO:0000259" key="1">
    <source>
        <dbReference type="Pfam" id="PF16227"/>
    </source>
</evidence>
<reference evidence="2 3" key="1">
    <citation type="submission" date="2016-10" db="EMBL/GenBank/DDBJ databases">
        <authorList>
            <person name="de Groot N.N."/>
        </authorList>
    </citation>
    <scope>NUCLEOTIDE SEQUENCE [LARGE SCALE GENOMIC DNA]</scope>
    <source>
        <strain evidence="2 3">AR40</strain>
    </source>
</reference>
<evidence type="ECO:0000313" key="3">
    <source>
        <dbReference type="Proteomes" id="UP000182584"/>
    </source>
</evidence>
<dbReference type="OrthoDB" id="265974at2"/>
<gene>
    <name evidence="2" type="ORF">SAMN04487884_11717</name>
</gene>
<proteinExistence type="predicted"/>
<feature type="domain" description="DUF4886" evidence="1">
    <location>
        <begin position="4"/>
        <end position="231"/>
    </location>
</feature>
<dbReference type="AlphaFoldDB" id="A0A1H9U3E3"/>
<dbReference type="InterPro" id="IPR036514">
    <property type="entry name" value="SGNH_hydro_sf"/>
</dbReference>
<sequence>MKYILAIGNSFSRDATAYLHDICQSMDIDVHVVNLYIGGCSLERHWSNITRNEKAYQYQENGIETDRYVSIQEILHSKPWDYIVTQQASHDSGWLDTYEPFTGLLIDYLKKEVPDAQIFIQQTWAYEIDSDHGCFIRYNNDQIHMYNRSRANYHAITQKHGIGLIPCGDVIQNIRKHPEFDVSKGGKSICRDGFHMHFLYGRYALACTWAKTLLDAPLSKCSYIPKCCDTDEVLDPVLLSIVQEELGLLGTCIS</sequence>
<name>A0A1H9U3E3_BUTFI</name>
<evidence type="ECO:0000313" key="2">
    <source>
        <dbReference type="EMBL" id="SES03832.1"/>
    </source>
</evidence>
<dbReference type="Pfam" id="PF16227">
    <property type="entry name" value="DUF4886"/>
    <property type="match status" value="1"/>
</dbReference>
<protein>
    <recommendedName>
        <fullName evidence="1">DUF4886 domain-containing protein</fullName>
    </recommendedName>
</protein>
<dbReference type="RefSeq" id="WP_074756866.1">
    <property type="nucleotide sequence ID" value="NZ_FOGJ01000017.1"/>
</dbReference>
<dbReference type="EMBL" id="FOGJ01000017">
    <property type="protein sequence ID" value="SES03832.1"/>
    <property type="molecule type" value="Genomic_DNA"/>
</dbReference>
<dbReference type="Gene3D" id="3.40.50.1110">
    <property type="entry name" value="SGNH hydrolase"/>
    <property type="match status" value="1"/>
</dbReference>